<keyword evidence="17" id="KW-1185">Reference proteome</keyword>
<evidence type="ECO:0000256" key="3">
    <source>
        <dbReference type="ARBA" id="ARBA00022722"/>
    </source>
</evidence>
<protein>
    <recommendedName>
        <fullName evidence="15">Integrase catalytic domain-containing protein</fullName>
    </recommendedName>
</protein>
<dbReference type="GO" id="GO:0032196">
    <property type="term" value="P:transposition"/>
    <property type="evidence" value="ECO:0007669"/>
    <property type="project" value="UniProtKB-KW"/>
</dbReference>
<dbReference type="InterPro" id="IPR039537">
    <property type="entry name" value="Retrotran_Ty1/copia-like"/>
</dbReference>
<dbReference type="GO" id="GO:0006310">
    <property type="term" value="P:DNA recombination"/>
    <property type="evidence" value="ECO:0007669"/>
    <property type="project" value="UniProtKB-KW"/>
</dbReference>
<evidence type="ECO:0000313" key="16">
    <source>
        <dbReference type="EMBL" id="MBW0568505.1"/>
    </source>
</evidence>
<dbReference type="PANTHER" id="PTHR42648:SF11">
    <property type="entry name" value="TRANSPOSON TY4-P GAG-POL POLYPROTEIN"/>
    <property type="match status" value="1"/>
</dbReference>
<evidence type="ECO:0000256" key="5">
    <source>
        <dbReference type="ARBA" id="ARBA00022759"/>
    </source>
</evidence>
<evidence type="ECO:0000256" key="14">
    <source>
        <dbReference type="ARBA" id="ARBA00049244"/>
    </source>
</evidence>
<dbReference type="InterPro" id="IPR012337">
    <property type="entry name" value="RNaseH-like_sf"/>
</dbReference>
<evidence type="ECO:0000256" key="7">
    <source>
        <dbReference type="ARBA" id="ARBA00022842"/>
    </source>
</evidence>
<evidence type="ECO:0000256" key="12">
    <source>
        <dbReference type="ARBA" id="ARBA00023172"/>
    </source>
</evidence>
<feature type="domain" description="Integrase catalytic" evidence="15">
    <location>
        <begin position="2"/>
        <end position="174"/>
    </location>
</feature>
<evidence type="ECO:0000256" key="11">
    <source>
        <dbReference type="ARBA" id="ARBA00022932"/>
    </source>
</evidence>
<dbReference type="AlphaFoldDB" id="A0A9Q3PPD8"/>
<keyword evidence="9" id="KW-0229">DNA integration</keyword>
<name>A0A9Q3PPD8_9BASI</name>
<dbReference type="PROSITE" id="PS50994">
    <property type="entry name" value="INTEGRASE"/>
    <property type="match status" value="1"/>
</dbReference>
<keyword evidence="11" id="KW-0239">DNA-directed DNA polymerase</keyword>
<evidence type="ECO:0000256" key="13">
    <source>
        <dbReference type="ARBA" id="ARBA00048173"/>
    </source>
</evidence>
<dbReference type="GO" id="GO:0005634">
    <property type="term" value="C:nucleus"/>
    <property type="evidence" value="ECO:0007669"/>
    <property type="project" value="UniProtKB-ARBA"/>
</dbReference>
<keyword evidence="10" id="KW-0695">RNA-directed DNA polymerase</keyword>
<keyword evidence="1" id="KW-0815">Transposition</keyword>
<evidence type="ECO:0000256" key="4">
    <source>
        <dbReference type="ARBA" id="ARBA00022723"/>
    </source>
</evidence>
<dbReference type="GO" id="GO:0003887">
    <property type="term" value="F:DNA-directed DNA polymerase activity"/>
    <property type="evidence" value="ECO:0007669"/>
    <property type="project" value="UniProtKB-KW"/>
</dbReference>
<evidence type="ECO:0000256" key="10">
    <source>
        <dbReference type="ARBA" id="ARBA00022918"/>
    </source>
</evidence>
<organism evidence="16 17">
    <name type="scientific">Austropuccinia psidii MF-1</name>
    <dbReference type="NCBI Taxonomy" id="1389203"/>
    <lineage>
        <taxon>Eukaryota</taxon>
        <taxon>Fungi</taxon>
        <taxon>Dikarya</taxon>
        <taxon>Basidiomycota</taxon>
        <taxon>Pucciniomycotina</taxon>
        <taxon>Pucciniomycetes</taxon>
        <taxon>Pucciniales</taxon>
        <taxon>Sphaerophragmiaceae</taxon>
        <taxon>Austropuccinia</taxon>
    </lineage>
</organism>
<evidence type="ECO:0000256" key="2">
    <source>
        <dbReference type="ARBA" id="ARBA00022695"/>
    </source>
</evidence>
<keyword evidence="5" id="KW-0255">Endonuclease</keyword>
<evidence type="ECO:0000256" key="6">
    <source>
        <dbReference type="ARBA" id="ARBA00022801"/>
    </source>
</evidence>
<dbReference type="GO" id="GO:0003723">
    <property type="term" value="F:RNA binding"/>
    <property type="evidence" value="ECO:0007669"/>
    <property type="project" value="UniProtKB-KW"/>
</dbReference>
<evidence type="ECO:0000259" key="15">
    <source>
        <dbReference type="PROSITE" id="PS50994"/>
    </source>
</evidence>
<dbReference type="GO" id="GO:0015074">
    <property type="term" value="P:DNA integration"/>
    <property type="evidence" value="ECO:0007669"/>
    <property type="project" value="UniProtKB-KW"/>
</dbReference>
<dbReference type="OrthoDB" id="3263038at2759"/>
<keyword evidence="6" id="KW-0378">Hydrolase</keyword>
<keyword evidence="4" id="KW-0479">Metal-binding</keyword>
<dbReference type="EMBL" id="AVOT02082775">
    <property type="protein sequence ID" value="MBW0568505.1"/>
    <property type="molecule type" value="Genomic_DNA"/>
</dbReference>
<dbReference type="InterPro" id="IPR036397">
    <property type="entry name" value="RNaseH_sf"/>
</dbReference>
<dbReference type="Gene3D" id="3.30.420.10">
    <property type="entry name" value="Ribonuclease H-like superfamily/Ribonuclease H"/>
    <property type="match status" value="1"/>
</dbReference>
<dbReference type="SUPFAM" id="SSF53098">
    <property type="entry name" value="Ribonuclease H-like"/>
    <property type="match status" value="1"/>
</dbReference>
<evidence type="ECO:0000256" key="9">
    <source>
        <dbReference type="ARBA" id="ARBA00022908"/>
    </source>
</evidence>
<dbReference type="GO" id="GO:0003964">
    <property type="term" value="F:RNA-directed DNA polymerase activity"/>
    <property type="evidence" value="ECO:0007669"/>
    <property type="project" value="UniProtKB-KW"/>
</dbReference>
<evidence type="ECO:0000256" key="1">
    <source>
        <dbReference type="ARBA" id="ARBA00022578"/>
    </source>
</evidence>
<keyword evidence="12" id="KW-0233">DNA recombination</keyword>
<dbReference type="InterPro" id="IPR001584">
    <property type="entry name" value="Integrase_cat-core"/>
</dbReference>
<evidence type="ECO:0000256" key="8">
    <source>
        <dbReference type="ARBA" id="ARBA00022884"/>
    </source>
</evidence>
<dbReference type="GO" id="GO:0046872">
    <property type="term" value="F:metal ion binding"/>
    <property type="evidence" value="ECO:0007669"/>
    <property type="project" value="UniProtKB-KW"/>
</dbReference>
<proteinExistence type="predicted"/>
<accession>A0A9Q3PPD8</accession>
<keyword evidence="2" id="KW-0548">Nucleotidyltransferase</keyword>
<keyword evidence="3" id="KW-0540">Nuclease</keyword>
<dbReference type="PANTHER" id="PTHR42648">
    <property type="entry name" value="TRANSPOSASE, PUTATIVE-RELATED"/>
    <property type="match status" value="1"/>
</dbReference>
<keyword evidence="8" id="KW-0694">RNA-binding</keyword>
<gene>
    <name evidence="16" type="ORF">O181_108220</name>
</gene>
<keyword evidence="11" id="KW-0808">Transferase</keyword>
<reference evidence="16" key="1">
    <citation type="submission" date="2021-03" db="EMBL/GenBank/DDBJ databases">
        <title>Draft genome sequence of rust myrtle Austropuccinia psidii MF-1, a brazilian biotype.</title>
        <authorList>
            <person name="Quecine M.C."/>
            <person name="Pachon D.M.R."/>
            <person name="Bonatelli M.L."/>
            <person name="Correr F.H."/>
            <person name="Franceschini L.M."/>
            <person name="Leite T.F."/>
            <person name="Margarido G.R.A."/>
            <person name="Almeida C.A."/>
            <person name="Ferrarezi J.A."/>
            <person name="Labate C.A."/>
        </authorList>
    </citation>
    <scope>NUCLEOTIDE SEQUENCE</scope>
    <source>
        <strain evidence="16">MF-1</strain>
    </source>
</reference>
<keyword evidence="7" id="KW-0460">Magnesium</keyword>
<sequence length="235" mass="26669">MTNNRPIHSAKFLFEKLHFDTLEIMPLAKHPTRYVLVIIDDFSCFNQVYLLSQKSQAELKLLLFINEIKNKIHRWPAYLHTDQGGEFNSTQFRTAIEAMGIVLERGPANSPQTNGICKQFNQALLTKRRCLLAQSNVPISFWDDAIKYSSLLINILPSRSLNWKSPVSTLLDHRSTIEPTLNLNQLIPFGLKVFVSRSTGSNVLPPSKPPLYLGPEDYSDTGCFLDPQSHRLVSS</sequence>
<dbReference type="GO" id="GO:0004519">
    <property type="term" value="F:endonuclease activity"/>
    <property type="evidence" value="ECO:0007669"/>
    <property type="project" value="UniProtKB-KW"/>
</dbReference>
<comment type="catalytic activity">
    <reaction evidence="14">
        <text>DNA(n) + a 2'-deoxyribonucleoside 5'-triphosphate = DNA(n+1) + diphosphate</text>
        <dbReference type="Rhea" id="RHEA:22508"/>
        <dbReference type="Rhea" id="RHEA-COMP:17339"/>
        <dbReference type="Rhea" id="RHEA-COMP:17340"/>
        <dbReference type="ChEBI" id="CHEBI:33019"/>
        <dbReference type="ChEBI" id="CHEBI:61560"/>
        <dbReference type="ChEBI" id="CHEBI:173112"/>
        <dbReference type="EC" id="2.7.7.7"/>
    </reaction>
</comment>
<comment type="catalytic activity">
    <reaction evidence="13">
        <text>DNA(n) + a 2'-deoxyribonucleoside 5'-triphosphate = DNA(n+1) + diphosphate</text>
        <dbReference type="Rhea" id="RHEA:22508"/>
        <dbReference type="Rhea" id="RHEA-COMP:17339"/>
        <dbReference type="Rhea" id="RHEA-COMP:17340"/>
        <dbReference type="ChEBI" id="CHEBI:33019"/>
        <dbReference type="ChEBI" id="CHEBI:61560"/>
        <dbReference type="ChEBI" id="CHEBI:173112"/>
        <dbReference type="EC" id="2.7.7.49"/>
    </reaction>
</comment>
<dbReference type="GO" id="GO:0016787">
    <property type="term" value="F:hydrolase activity"/>
    <property type="evidence" value="ECO:0007669"/>
    <property type="project" value="UniProtKB-KW"/>
</dbReference>
<comment type="caution">
    <text evidence="16">The sequence shown here is derived from an EMBL/GenBank/DDBJ whole genome shotgun (WGS) entry which is preliminary data.</text>
</comment>
<evidence type="ECO:0000313" key="17">
    <source>
        <dbReference type="Proteomes" id="UP000765509"/>
    </source>
</evidence>
<dbReference type="Proteomes" id="UP000765509">
    <property type="component" value="Unassembled WGS sequence"/>
</dbReference>